<evidence type="ECO:0000313" key="2">
    <source>
        <dbReference type="Proteomes" id="UP001212498"/>
    </source>
</evidence>
<name>A0ABT4SS41_9ACTN</name>
<sequence length="53" mass="5802">MTSTDWPVYTPWAREHYGRGLQEGVAEGKAEEAAKSVLLFAATAQTLRGMFGD</sequence>
<accession>A0ABT4SS41</accession>
<comment type="caution">
    <text evidence="1">The sequence shown here is derived from an EMBL/GenBank/DDBJ whole genome shotgun (WGS) entry which is preliminary data.</text>
</comment>
<keyword evidence="2" id="KW-1185">Reference proteome</keyword>
<gene>
    <name evidence="1" type="ORF">OUY24_05550</name>
</gene>
<reference evidence="1 2" key="1">
    <citation type="submission" date="2022-11" db="EMBL/GenBank/DDBJ databases">
        <title>Nonomuraea corallina sp. nov., a new species of the genus Nonomuraea isolated from sea side sediment in Thai sea.</title>
        <authorList>
            <person name="Ngamcharungchit C."/>
            <person name="Matsumoto A."/>
            <person name="Suriyachadkun C."/>
            <person name="Panbangred W."/>
            <person name="Inahashi Y."/>
            <person name="Intra B."/>
        </authorList>
    </citation>
    <scope>NUCLEOTIDE SEQUENCE [LARGE SCALE GENOMIC DNA]</scope>
    <source>
        <strain evidence="1 2">DSM 43553</strain>
    </source>
</reference>
<dbReference type="EMBL" id="JAPNUD010000009">
    <property type="protein sequence ID" value="MDA0640074.1"/>
    <property type="molecule type" value="Genomic_DNA"/>
</dbReference>
<evidence type="ECO:0000313" key="1">
    <source>
        <dbReference type="EMBL" id="MDA0640074.1"/>
    </source>
</evidence>
<protein>
    <submittedName>
        <fullName evidence="1">Uncharacterized protein</fullName>
    </submittedName>
</protein>
<proteinExistence type="predicted"/>
<dbReference type="RefSeq" id="WP_271275413.1">
    <property type="nucleotide sequence ID" value="NZ_BAABFD010000011.1"/>
</dbReference>
<dbReference type="Proteomes" id="UP001212498">
    <property type="component" value="Unassembled WGS sequence"/>
</dbReference>
<organism evidence="1 2">
    <name type="scientific">Nonomuraea ferruginea</name>
    <dbReference type="NCBI Taxonomy" id="46174"/>
    <lineage>
        <taxon>Bacteria</taxon>
        <taxon>Bacillati</taxon>
        <taxon>Actinomycetota</taxon>
        <taxon>Actinomycetes</taxon>
        <taxon>Streptosporangiales</taxon>
        <taxon>Streptosporangiaceae</taxon>
        <taxon>Nonomuraea</taxon>
    </lineage>
</organism>